<evidence type="ECO:0000313" key="5">
    <source>
        <dbReference type="EMBL" id="MDA2809161.1"/>
    </source>
</evidence>
<proteinExistence type="inferred from homology"/>
<keyword evidence="6" id="KW-1185">Reference proteome</keyword>
<dbReference type="CDD" id="cd13925">
    <property type="entry name" value="RPF"/>
    <property type="match status" value="1"/>
</dbReference>
<protein>
    <submittedName>
        <fullName evidence="5">Ubiquitin-like domain-containing protein</fullName>
    </submittedName>
</protein>
<dbReference type="InterPro" id="IPR023346">
    <property type="entry name" value="Lysozyme-like_dom_sf"/>
</dbReference>
<feature type="domain" description="G5" evidence="4">
    <location>
        <begin position="196"/>
        <end position="275"/>
    </location>
</feature>
<dbReference type="Gene3D" id="1.10.530.10">
    <property type="match status" value="1"/>
</dbReference>
<dbReference type="Pfam" id="PF03990">
    <property type="entry name" value="DUF348"/>
    <property type="match status" value="3"/>
</dbReference>
<dbReference type="SUPFAM" id="SSF53955">
    <property type="entry name" value="Lysozyme-like"/>
    <property type="match status" value="1"/>
</dbReference>
<organism evidence="5 6">
    <name type="scientific">Nocardiopsis endophytica</name>
    <dbReference type="NCBI Taxonomy" id="3018445"/>
    <lineage>
        <taxon>Bacteria</taxon>
        <taxon>Bacillati</taxon>
        <taxon>Actinomycetota</taxon>
        <taxon>Actinomycetes</taxon>
        <taxon>Streptosporangiales</taxon>
        <taxon>Nocardiopsidaceae</taxon>
        <taxon>Nocardiopsis</taxon>
    </lineage>
</organism>
<dbReference type="RefSeq" id="WP_270683199.1">
    <property type="nucleotide sequence ID" value="NZ_JAQFWQ010000002.1"/>
</dbReference>
<dbReference type="Proteomes" id="UP001527866">
    <property type="component" value="Unassembled WGS sequence"/>
</dbReference>
<keyword evidence="2" id="KW-0732">Signal</keyword>
<comment type="caution">
    <text evidence="5">The sequence shown here is derived from an EMBL/GenBank/DDBJ whole genome shotgun (WGS) entry which is preliminary data.</text>
</comment>
<dbReference type="Pfam" id="PF07501">
    <property type="entry name" value="G5"/>
    <property type="match status" value="1"/>
</dbReference>
<sequence>MPRWAVAVGAGAAAVLLAGGGTAYAMDQRVLLDVDGRERVVHTYAATVEEVLDDAGVRLRDGDAVAPGLGERVGRGGAVVVRSARELTVAIDGEEPEAHRVTALTVGEALDQIGLSGEPLELSEERSEPIPEEGLEVTGERARGMVILRDRVRKEVATTEAVVGDVLAENGIDVGGHDIVEPEVDEAVEEGAVIRVVEALGKPATEEVPIEADTEERETDELEKGEERTVREAEDGVKKVTVLPVREEGEETERVLKEEVVEEPVDGVVEVGTAEPGQADAADGAAGAAGGGAAGGLNWSALAQCESGGDPAAVNSAGGYYGLYQFSPSTWQSAGGSGSPAEAPASEQTMRAQRLYEMVDGNWQSQWPECGRHLFD</sequence>
<evidence type="ECO:0000259" key="4">
    <source>
        <dbReference type="PROSITE" id="PS51109"/>
    </source>
</evidence>
<evidence type="ECO:0000313" key="6">
    <source>
        <dbReference type="Proteomes" id="UP001527866"/>
    </source>
</evidence>
<dbReference type="Gene3D" id="2.20.230.10">
    <property type="entry name" value="Resuscitation-promoting factor rpfb"/>
    <property type="match status" value="1"/>
</dbReference>
<evidence type="ECO:0000256" key="2">
    <source>
        <dbReference type="ARBA" id="ARBA00022729"/>
    </source>
</evidence>
<keyword evidence="3" id="KW-0378">Hydrolase</keyword>
<dbReference type="Pfam" id="PF06737">
    <property type="entry name" value="Transglycosylas"/>
    <property type="match status" value="1"/>
</dbReference>
<gene>
    <name evidence="5" type="ORF">O4J56_00785</name>
</gene>
<dbReference type="InterPro" id="IPR007137">
    <property type="entry name" value="DUF348"/>
</dbReference>
<comment type="similarity">
    <text evidence="1">Belongs to the transglycosylase family. Rpf subfamily.</text>
</comment>
<evidence type="ECO:0000256" key="1">
    <source>
        <dbReference type="ARBA" id="ARBA00010830"/>
    </source>
</evidence>
<name>A0ABT4TWT9_9ACTN</name>
<dbReference type="EMBL" id="JAQFWQ010000002">
    <property type="protein sequence ID" value="MDA2809161.1"/>
    <property type="molecule type" value="Genomic_DNA"/>
</dbReference>
<reference evidence="5 6" key="1">
    <citation type="submission" date="2023-01" db="EMBL/GenBank/DDBJ databases">
        <title>Draft genome sequence of Nocardiopsis sp. RSe5-2 isolated from halophytes.</title>
        <authorList>
            <person name="Duangmal K."/>
            <person name="Chantavorakit T."/>
        </authorList>
    </citation>
    <scope>NUCLEOTIDE SEQUENCE [LARGE SCALE GENOMIC DNA]</scope>
    <source>
        <strain evidence="5 6">RSe5-2</strain>
    </source>
</reference>
<dbReference type="SMART" id="SM01208">
    <property type="entry name" value="G5"/>
    <property type="match status" value="1"/>
</dbReference>
<dbReference type="InterPro" id="IPR010618">
    <property type="entry name" value="RPF"/>
</dbReference>
<dbReference type="PROSITE" id="PS51109">
    <property type="entry name" value="G5"/>
    <property type="match status" value="1"/>
</dbReference>
<evidence type="ECO:0000256" key="3">
    <source>
        <dbReference type="ARBA" id="ARBA00022801"/>
    </source>
</evidence>
<accession>A0ABT4TWT9</accession>
<dbReference type="InterPro" id="IPR011098">
    <property type="entry name" value="G5_dom"/>
</dbReference>